<dbReference type="InterPro" id="IPR027417">
    <property type="entry name" value="P-loop_NTPase"/>
</dbReference>
<accession>A0A2R8BYM3</accession>
<protein>
    <recommendedName>
        <fullName evidence="3">Protein ImuA</fullName>
    </recommendedName>
</protein>
<organism evidence="1 2">
    <name type="scientific">Palleronia abyssalis</name>
    <dbReference type="NCBI Taxonomy" id="1501240"/>
    <lineage>
        <taxon>Bacteria</taxon>
        <taxon>Pseudomonadati</taxon>
        <taxon>Pseudomonadota</taxon>
        <taxon>Alphaproteobacteria</taxon>
        <taxon>Rhodobacterales</taxon>
        <taxon>Roseobacteraceae</taxon>
        <taxon>Palleronia</taxon>
    </lineage>
</organism>
<dbReference type="Proteomes" id="UP000244912">
    <property type="component" value="Unassembled WGS sequence"/>
</dbReference>
<dbReference type="SUPFAM" id="SSF52540">
    <property type="entry name" value="P-loop containing nucleoside triphosphate hydrolases"/>
    <property type="match status" value="1"/>
</dbReference>
<sequence length="199" mass="21297">MNALAPHILSSRPSRTATPPLIPAEGVELATGRAHEICGPARRYLALLAAAACQGPVFWIAPSWCRVTPHPPGFSRWLDPGRITFVTPTRTEDVLWSLEETLRAGIVPLVVADLPTPPDLTPVRRLHLAAETGGAETGLPPVALLMTPEGAAPGIETRWSVTPACEAARPAWKIDRLRDRTKPPASWTVDATGRALPPA</sequence>
<name>A0A2R8BYM3_9RHOB</name>
<reference evidence="1 2" key="1">
    <citation type="submission" date="2018-03" db="EMBL/GenBank/DDBJ databases">
        <authorList>
            <person name="Keele B.F."/>
        </authorList>
    </citation>
    <scope>NUCLEOTIDE SEQUENCE [LARGE SCALE GENOMIC DNA]</scope>
    <source>
        <strain evidence="1 2">CECT 8504</strain>
    </source>
</reference>
<evidence type="ECO:0000313" key="2">
    <source>
        <dbReference type="Proteomes" id="UP000244912"/>
    </source>
</evidence>
<keyword evidence="2" id="KW-1185">Reference proteome</keyword>
<proteinExistence type="predicted"/>
<dbReference type="RefSeq" id="WP_245897658.1">
    <property type="nucleotide sequence ID" value="NZ_ONZF01000008.1"/>
</dbReference>
<evidence type="ECO:0000313" key="1">
    <source>
        <dbReference type="EMBL" id="SPJ25240.1"/>
    </source>
</evidence>
<gene>
    <name evidence="1" type="ORF">PAA8504_03091</name>
</gene>
<dbReference type="EMBL" id="ONZF01000008">
    <property type="protein sequence ID" value="SPJ25240.1"/>
    <property type="molecule type" value="Genomic_DNA"/>
</dbReference>
<dbReference type="Gene3D" id="3.40.50.300">
    <property type="entry name" value="P-loop containing nucleotide triphosphate hydrolases"/>
    <property type="match status" value="1"/>
</dbReference>
<dbReference type="AlphaFoldDB" id="A0A2R8BYM3"/>
<evidence type="ECO:0008006" key="3">
    <source>
        <dbReference type="Google" id="ProtNLM"/>
    </source>
</evidence>